<dbReference type="OrthoDB" id="3337229at2"/>
<accession>A0A345NPV3</accession>
<evidence type="ECO:0000313" key="1">
    <source>
        <dbReference type="EMBL" id="AXH97061.1"/>
    </source>
</evidence>
<dbReference type="EMBL" id="CP031229">
    <property type="protein sequence ID" value="AXH97061.1"/>
    <property type="molecule type" value="Genomic_DNA"/>
</dbReference>
<sequence>MSNPWARWLAVHDTALFQLSRKVGWDAFVNAAPRPDFPTLTIAEMADLGPEEAEDYGEARIVWNANPPTVRTQQLASAYQVIDEVMASNRRDADKLRGSVVIDAEPYLGKTTIATRYARDFHRRIYRRYGHTTAEGNQRLPVAFVPLNEGITLKGLNQKLLEFYGHPAARRGSRTELTALAIDCVASCDTRLIVIDELHFVDFAGRHGTEVSNHLKGLANELPVTFIYVGVGLRERRFFDEGLHGDQAVLAQTSRRATRCPVVPFTTGTDAGARAWATLLATLEPHYKLARARPGMLTDHADLLHRRTQGRIGSLTALLDGACARAITTGTEVLDADVLSSVRIDNAAERLSHSA</sequence>
<protein>
    <submittedName>
        <fullName evidence="1">ATP/GTP-binding protein</fullName>
    </submittedName>
</protein>
<organism evidence="1 2">
    <name type="scientific">Ornithinimicrobium avium</name>
    <dbReference type="NCBI Taxonomy" id="2283195"/>
    <lineage>
        <taxon>Bacteria</taxon>
        <taxon>Bacillati</taxon>
        <taxon>Actinomycetota</taxon>
        <taxon>Actinomycetes</taxon>
        <taxon>Micrococcales</taxon>
        <taxon>Ornithinimicrobiaceae</taxon>
        <taxon>Ornithinimicrobium</taxon>
    </lineage>
</organism>
<dbReference type="AlphaFoldDB" id="A0A345NPV3"/>
<keyword evidence="2" id="KW-1185">Reference proteome</keyword>
<dbReference type="InterPro" id="IPR008868">
    <property type="entry name" value="TniB"/>
</dbReference>
<dbReference type="SUPFAM" id="SSF52540">
    <property type="entry name" value="P-loop containing nucleoside triphosphate hydrolases"/>
    <property type="match status" value="1"/>
</dbReference>
<dbReference type="Proteomes" id="UP000253790">
    <property type="component" value="Chromosome"/>
</dbReference>
<dbReference type="Pfam" id="PF05621">
    <property type="entry name" value="TniB"/>
    <property type="match status" value="1"/>
</dbReference>
<reference evidence="1 2" key="1">
    <citation type="submission" date="2018-07" db="EMBL/GenBank/DDBJ databases">
        <title>Complete genome sequencing of Ornithinimicrobium sp. AMA3305.</title>
        <authorList>
            <person name="Bae J.-W."/>
        </authorList>
    </citation>
    <scope>NUCLEOTIDE SEQUENCE [LARGE SCALE GENOMIC DNA]</scope>
    <source>
        <strain evidence="1 2">AMA3305</strain>
    </source>
</reference>
<dbReference type="RefSeq" id="WP_114929081.1">
    <property type="nucleotide sequence ID" value="NZ_CP031229.1"/>
</dbReference>
<proteinExistence type="predicted"/>
<evidence type="ECO:0000313" key="2">
    <source>
        <dbReference type="Proteomes" id="UP000253790"/>
    </source>
</evidence>
<name>A0A345NPV3_9MICO</name>
<dbReference type="InterPro" id="IPR027417">
    <property type="entry name" value="P-loop_NTPase"/>
</dbReference>
<dbReference type="KEGG" id="orn:DV701_13865"/>
<gene>
    <name evidence="1" type="ORF">DV701_13865</name>
</gene>